<accession>W5NMZ9</accession>
<evidence type="ECO:0000256" key="6">
    <source>
        <dbReference type="SAM" id="Phobius"/>
    </source>
</evidence>
<proteinExistence type="inferred from homology"/>
<feature type="transmembrane region" description="Helical" evidence="6">
    <location>
        <begin position="206"/>
        <end position="227"/>
    </location>
</feature>
<protein>
    <submittedName>
        <fullName evidence="7">Transmembrane protein 229A</fullName>
    </submittedName>
</protein>
<feature type="transmembrane region" description="Helical" evidence="6">
    <location>
        <begin position="53"/>
        <end position="74"/>
    </location>
</feature>
<keyword evidence="3 6" id="KW-0812">Transmembrane</keyword>
<keyword evidence="5 6" id="KW-0472">Membrane</keyword>
<dbReference type="EMBL" id="AHAT01035612">
    <property type="status" value="NOT_ANNOTATED_CDS"/>
    <property type="molecule type" value="Genomic_DNA"/>
</dbReference>
<comment type="similarity">
    <text evidence="2">Belongs to the TMEM229 family.</text>
</comment>
<reference evidence="7" key="2">
    <citation type="submission" date="2025-08" db="UniProtKB">
        <authorList>
            <consortium name="Ensembl"/>
        </authorList>
    </citation>
    <scope>IDENTIFICATION</scope>
</reference>
<feature type="transmembrane region" description="Helical" evidence="6">
    <location>
        <begin position="239"/>
        <end position="260"/>
    </location>
</feature>
<dbReference type="OMA" id="FHLVFYP"/>
<feature type="transmembrane region" description="Helical" evidence="6">
    <location>
        <begin position="27"/>
        <end position="47"/>
    </location>
</feature>
<dbReference type="InParanoid" id="W5NMZ9"/>
<dbReference type="GeneTree" id="ENSGT00390000010899"/>
<dbReference type="HOGENOM" id="CLU_048581_0_0_1"/>
<dbReference type="Proteomes" id="UP000018468">
    <property type="component" value="Linkage group LG8"/>
</dbReference>
<feature type="transmembrane region" description="Helical" evidence="6">
    <location>
        <begin position="170"/>
        <end position="194"/>
    </location>
</feature>
<evidence type="ECO:0000256" key="2">
    <source>
        <dbReference type="ARBA" id="ARBA00006371"/>
    </source>
</evidence>
<feature type="transmembrane region" description="Helical" evidence="6">
    <location>
        <begin position="272"/>
        <end position="292"/>
    </location>
</feature>
<evidence type="ECO:0000256" key="1">
    <source>
        <dbReference type="ARBA" id="ARBA00004141"/>
    </source>
</evidence>
<dbReference type="PANTHER" id="PTHR31746">
    <property type="entry name" value="TRANSMEMBRANE PROTEIN 229 FAMILY MEMBER"/>
    <property type="match status" value="1"/>
</dbReference>
<comment type="subcellular location">
    <subcellularLocation>
        <location evidence="1">Membrane</location>
        <topology evidence="1">Multi-pass membrane protein</topology>
    </subcellularLocation>
</comment>
<dbReference type="GO" id="GO:0016020">
    <property type="term" value="C:membrane"/>
    <property type="evidence" value="ECO:0007669"/>
    <property type="project" value="UniProtKB-SubCell"/>
</dbReference>
<keyword evidence="8" id="KW-1185">Reference proteome</keyword>
<sequence>SRLPQKDLSSTEKAGKSMQKLPAWMRLYFYGMHGITLDIILSSAQIFVKTNDFKMLGFSSPFLCVVHSMTHFALEKVYLQRKSFHRCPVVFHCILYPSVYIFLHILVEKNVASLNHVKRVSVAHLAVQYLIALYYAYLFHKKFLRLQYHCLGSNQAELILERSLRGLPGIIRFVFFGMHGFLDEVIFTSIFNLIENDDRTLTGHTSLWSFLMYGSCSFVVEKLYLYLHYKRGWNAWKRLPIYIGFVYTWEFSWGLILRQYNACSWDYSHYPLNFKGLITLLYLPGWICLSLYQDILSNILLRVECAEGKNTQTCVINGQHRVKNHKH</sequence>
<organism evidence="7 8">
    <name type="scientific">Lepisosteus oculatus</name>
    <name type="common">Spotted gar</name>
    <dbReference type="NCBI Taxonomy" id="7918"/>
    <lineage>
        <taxon>Eukaryota</taxon>
        <taxon>Metazoa</taxon>
        <taxon>Chordata</taxon>
        <taxon>Craniata</taxon>
        <taxon>Vertebrata</taxon>
        <taxon>Euteleostomi</taxon>
        <taxon>Actinopterygii</taxon>
        <taxon>Neopterygii</taxon>
        <taxon>Holostei</taxon>
        <taxon>Semionotiformes</taxon>
        <taxon>Lepisosteidae</taxon>
        <taxon>Lepisosteus</taxon>
    </lineage>
</organism>
<dbReference type="eggNOG" id="ENOG502QUNK">
    <property type="taxonomic scope" value="Eukaryota"/>
</dbReference>
<evidence type="ECO:0000313" key="7">
    <source>
        <dbReference type="Ensembl" id="ENSLOCP00000022008.1"/>
    </source>
</evidence>
<evidence type="ECO:0000256" key="3">
    <source>
        <dbReference type="ARBA" id="ARBA00022692"/>
    </source>
</evidence>
<evidence type="ECO:0000256" key="5">
    <source>
        <dbReference type="ARBA" id="ARBA00023136"/>
    </source>
</evidence>
<reference evidence="7" key="3">
    <citation type="submission" date="2025-09" db="UniProtKB">
        <authorList>
            <consortium name="Ensembl"/>
        </authorList>
    </citation>
    <scope>IDENTIFICATION</scope>
</reference>
<dbReference type="AlphaFoldDB" id="W5NMZ9"/>
<name>W5NMZ9_LEPOC</name>
<dbReference type="Ensembl" id="ENSLOCT00000022047.1">
    <property type="protein sequence ID" value="ENSLOCP00000022008.1"/>
    <property type="gene ID" value="ENSLOCG00000017905.1"/>
</dbReference>
<evidence type="ECO:0000256" key="4">
    <source>
        <dbReference type="ARBA" id="ARBA00022989"/>
    </source>
</evidence>
<dbReference type="Bgee" id="ENSLOCG00000017905">
    <property type="expression patterns" value="Expressed in pharyngeal gill and 12 other cell types or tissues"/>
</dbReference>
<feature type="transmembrane region" description="Helical" evidence="6">
    <location>
        <begin position="119"/>
        <end position="139"/>
    </location>
</feature>
<keyword evidence="4 6" id="KW-1133">Transmembrane helix</keyword>
<feature type="transmembrane region" description="Helical" evidence="6">
    <location>
        <begin position="86"/>
        <end position="107"/>
    </location>
</feature>
<reference evidence="8" key="1">
    <citation type="submission" date="2011-12" db="EMBL/GenBank/DDBJ databases">
        <title>The Draft Genome of Lepisosteus oculatus.</title>
        <authorList>
            <consortium name="The Broad Institute Genome Assembly &amp; Analysis Group"/>
            <consortium name="Computational R&amp;D Group"/>
            <consortium name="and Sequencing Platform"/>
            <person name="Di Palma F."/>
            <person name="Alfoldi J."/>
            <person name="Johnson J."/>
            <person name="Berlin A."/>
            <person name="Gnerre S."/>
            <person name="Jaffe D."/>
            <person name="MacCallum I."/>
            <person name="Young S."/>
            <person name="Walker B.J."/>
            <person name="Lander E.S."/>
            <person name="Lindblad-Toh K."/>
        </authorList>
    </citation>
    <scope>NUCLEOTIDE SEQUENCE [LARGE SCALE GENOMIC DNA]</scope>
</reference>
<dbReference type="PANTHER" id="PTHR31746:SF2">
    <property type="entry name" value="TRANSMEMBRANE PROTEIN 229A"/>
    <property type="match status" value="1"/>
</dbReference>
<evidence type="ECO:0000313" key="8">
    <source>
        <dbReference type="Proteomes" id="UP000018468"/>
    </source>
</evidence>